<comment type="subcellular location">
    <subcellularLocation>
        <location evidence="7">Cytoplasm</location>
    </subcellularLocation>
</comment>
<dbReference type="Proteomes" id="UP000231701">
    <property type="component" value="Chromosome"/>
</dbReference>
<accession>A0A2K8L0E0</accession>
<dbReference type="KEGG" id="maes:Ga0123461_2348"/>
<dbReference type="AlphaFoldDB" id="A0A2K8L0E0"/>
<keyword evidence="4 7" id="KW-0347">Helicase</keyword>
<dbReference type="InterPro" id="IPR023554">
    <property type="entry name" value="RNA_helicase_ATP-dep_RhlB"/>
</dbReference>
<evidence type="ECO:0000256" key="7">
    <source>
        <dbReference type="HAMAP-Rule" id="MF_00661"/>
    </source>
</evidence>
<keyword evidence="14" id="KW-1185">Reference proteome</keyword>
<feature type="domain" description="Helicase ATP-binding" evidence="10">
    <location>
        <begin position="67"/>
        <end position="246"/>
    </location>
</feature>
<dbReference type="GO" id="GO:0003724">
    <property type="term" value="F:RNA helicase activity"/>
    <property type="evidence" value="ECO:0007669"/>
    <property type="project" value="UniProtKB-UniRule"/>
</dbReference>
<feature type="compositionally biased region" description="Gly residues" evidence="9">
    <location>
        <begin position="447"/>
        <end position="468"/>
    </location>
</feature>
<dbReference type="InterPro" id="IPR011545">
    <property type="entry name" value="DEAD/DEAH_box_helicase_dom"/>
</dbReference>
<dbReference type="PROSITE" id="PS51195">
    <property type="entry name" value="Q_MOTIF"/>
    <property type="match status" value="1"/>
</dbReference>
<dbReference type="Gene3D" id="3.40.50.300">
    <property type="entry name" value="P-loop containing nucleotide triphosphate hydrolases"/>
    <property type="match status" value="2"/>
</dbReference>
<dbReference type="CDD" id="cd00268">
    <property type="entry name" value="DEADc"/>
    <property type="match status" value="1"/>
</dbReference>
<dbReference type="SUPFAM" id="SSF52540">
    <property type="entry name" value="P-loop containing nucleoside triphosphate hydrolases"/>
    <property type="match status" value="1"/>
</dbReference>
<comment type="catalytic activity">
    <reaction evidence="7">
        <text>ATP + H2O = ADP + phosphate + H(+)</text>
        <dbReference type="Rhea" id="RHEA:13065"/>
        <dbReference type="ChEBI" id="CHEBI:15377"/>
        <dbReference type="ChEBI" id="CHEBI:15378"/>
        <dbReference type="ChEBI" id="CHEBI:30616"/>
        <dbReference type="ChEBI" id="CHEBI:43474"/>
        <dbReference type="ChEBI" id="CHEBI:456216"/>
        <dbReference type="EC" id="3.6.4.13"/>
    </reaction>
</comment>
<dbReference type="InterPro" id="IPR027417">
    <property type="entry name" value="P-loop_NTPase"/>
</dbReference>
<dbReference type="SMART" id="SM00490">
    <property type="entry name" value="HELICc"/>
    <property type="match status" value="1"/>
</dbReference>
<name>A0A2K8L0E0_MARES</name>
<dbReference type="CDD" id="cd18787">
    <property type="entry name" value="SF2_C_DEAD"/>
    <property type="match status" value="1"/>
</dbReference>
<dbReference type="EC" id="3.6.4.13" evidence="7"/>
<dbReference type="InterPro" id="IPR000629">
    <property type="entry name" value="RNA-helicase_DEAD-box_CS"/>
</dbReference>
<feature type="domain" description="DEAD-box RNA helicase Q" evidence="12">
    <location>
        <begin position="36"/>
        <end position="64"/>
    </location>
</feature>
<keyword evidence="6 7" id="KW-0694">RNA-binding</keyword>
<dbReference type="InterPro" id="IPR014014">
    <property type="entry name" value="RNA_helicase_DEAD_Q_motif"/>
</dbReference>
<dbReference type="InterPro" id="IPR044742">
    <property type="entry name" value="DEAD/DEAH_RhlB"/>
</dbReference>
<evidence type="ECO:0000259" key="11">
    <source>
        <dbReference type="PROSITE" id="PS51194"/>
    </source>
</evidence>
<dbReference type="PROSITE" id="PS51192">
    <property type="entry name" value="HELICASE_ATP_BIND_1"/>
    <property type="match status" value="1"/>
</dbReference>
<comment type="function">
    <text evidence="7">DEAD-box RNA helicase involved in RNA degradation. Has RNA-dependent ATPase activity and unwinds double-stranded RNA.</text>
</comment>
<evidence type="ECO:0000256" key="2">
    <source>
        <dbReference type="ARBA" id="ARBA00022741"/>
    </source>
</evidence>
<dbReference type="SMART" id="SM00487">
    <property type="entry name" value="DEXDc"/>
    <property type="match status" value="1"/>
</dbReference>
<evidence type="ECO:0000259" key="12">
    <source>
        <dbReference type="PROSITE" id="PS51195"/>
    </source>
</evidence>
<keyword evidence="1 7" id="KW-0963">Cytoplasm</keyword>
<dbReference type="InterPro" id="IPR050079">
    <property type="entry name" value="DEAD_box_RNA_helicase"/>
</dbReference>
<dbReference type="PANTHER" id="PTHR47959">
    <property type="entry name" value="ATP-DEPENDENT RNA HELICASE RHLE-RELATED"/>
    <property type="match status" value="1"/>
</dbReference>
<dbReference type="PROSITE" id="PS00039">
    <property type="entry name" value="DEAD_ATP_HELICASE"/>
    <property type="match status" value="1"/>
</dbReference>
<evidence type="ECO:0000256" key="5">
    <source>
        <dbReference type="ARBA" id="ARBA00022840"/>
    </source>
</evidence>
<sequence length="468" mass="52052">MKLAAPESGASNICGKATDQRVQFPPMKQTLVIKPTLFTELNLPESLLKGIEELGFTEMTDVQQIALPITLAGKDVAGQGRTGTGKTATFLITAINRLLTTDPKPGRTNHHPRALIIAPTRELAVQISDDAAKLAKHTDLKLHTVYGGVDYEKQRLGFENGVDILIGTPGRLIDYLKKRVYSLTKADMLIIDEADRMFDLGFINDLRFMLHRLPKYDQRQSLMFSATLSHRVLEMAYEHMNEPEKLRAEEGDLTASGITESMYHTSMEDKFPLLVHLLREGDVKRGMIFINEKRTGERVARNLARYGFSVGILSGDVRQQKRTRILEDFTNGKLQLLVATDVASRGLHIDGVTHVFNYDLPEDAENYVHRIGRTARAGAKGTAISFSCERFCFGLPDIETYISRQVPICHIEHEMLQIGKPSTPEATAEGLKKEDQAEKHDQPKSGGRPGGRPGGNRNGRGGPSRGRR</sequence>
<keyword evidence="3 7" id="KW-0378">Hydrolase</keyword>
<evidence type="ECO:0000259" key="10">
    <source>
        <dbReference type="PROSITE" id="PS51192"/>
    </source>
</evidence>
<evidence type="ECO:0000256" key="6">
    <source>
        <dbReference type="ARBA" id="ARBA00022884"/>
    </source>
</evidence>
<dbReference type="GO" id="GO:0005524">
    <property type="term" value="F:ATP binding"/>
    <property type="evidence" value="ECO:0007669"/>
    <property type="project" value="UniProtKB-UniRule"/>
</dbReference>
<dbReference type="Pfam" id="PF00270">
    <property type="entry name" value="DEAD"/>
    <property type="match status" value="1"/>
</dbReference>
<dbReference type="PROSITE" id="PS51194">
    <property type="entry name" value="HELICASE_CTER"/>
    <property type="match status" value="1"/>
</dbReference>
<dbReference type="Pfam" id="PF00271">
    <property type="entry name" value="Helicase_C"/>
    <property type="match status" value="1"/>
</dbReference>
<dbReference type="GO" id="GO:0005829">
    <property type="term" value="C:cytosol"/>
    <property type="evidence" value="ECO:0007669"/>
    <property type="project" value="TreeGrafter"/>
</dbReference>
<evidence type="ECO:0000256" key="4">
    <source>
        <dbReference type="ARBA" id="ARBA00022806"/>
    </source>
</evidence>
<evidence type="ECO:0000256" key="1">
    <source>
        <dbReference type="ARBA" id="ARBA00022490"/>
    </source>
</evidence>
<keyword evidence="5 7" id="KW-0067">ATP-binding</keyword>
<proteinExistence type="inferred from homology"/>
<comment type="similarity">
    <text evidence="7">Belongs to the DEAD box helicase family. RhlB subfamily.</text>
</comment>
<evidence type="ECO:0000313" key="13">
    <source>
        <dbReference type="EMBL" id="ATX80748.1"/>
    </source>
</evidence>
<dbReference type="GO" id="GO:0016887">
    <property type="term" value="F:ATP hydrolysis activity"/>
    <property type="evidence" value="ECO:0007669"/>
    <property type="project" value="RHEA"/>
</dbReference>
<feature type="domain" description="Helicase C-terminal" evidence="11">
    <location>
        <begin position="270"/>
        <end position="431"/>
    </location>
</feature>
<dbReference type="EMBL" id="CP018799">
    <property type="protein sequence ID" value="ATX80748.1"/>
    <property type="molecule type" value="Genomic_DNA"/>
</dbReference>
<evidence type="ECO:0000313" key="14">
    <source>
        <dbReference type="Proteomes" id="UP000231701"/>
    </source>
</evidence>
<evidence type="ECO:0000256" key="9">
    <source>
        <dbReference type="SAM" id="MobiDB-lite"/>
    </source>
</evidence>
<reference evidence="13 14" key="1">
    <citation type="submission" date="2016-12" db="EMBL/GenBank/DDBJ databases">
        <title>Isolation and genomic insights into novel planktonic Zetaproteobacteria from stratified waters of the Chesapeake Bay.</title>
        <authorList>
            <person name="McAllister S.M."/>
            <person name="Kato S."/>
            <person name="Chan C.S."/>
            <person name="Chiu B.K."/>
            <person name="Field E.K."/>
        </authorList>
    </citation>
    <scope>NUCLEOTIDE SEQUENCE [LARGE SCALE GENOMIC DNA]</scope>
    <source>
        <strain evidence="13 14">CP-5</strain>
    </source>
</reference>
<gene>
    <name evidence="7" type="primary">rhlB</name>
    <name evidence="13" type="ORF">Ga0123461_2348</name>
</gene>
<evidence type="ECO:0000256" key="3">
    <source>
        <dbReference type="ARBA" id="ARBA00022801"/>
    </source>
</evidence>
<feature type="short sequence motif" description="Q motif" evidence="8">
    <location>
        <begin position="36"/>
        <end position="64"/>
    </location>
</feature>
<evidence type="ECO:0000256" key="8">
    <source>
        <dbReference type="PROSITE-ProRule" id="PRU00552"/>
    </source>
</evidence>
<dbReference type="GO" id="GO:0006401">
    <property type="term" value="P:RNA catabolic process"/>
    <property type="evidence" value="ECO:0007669"/>
    <property type="project" value="UniProtKB-UniRule"/>
</dbReference>
<feature type="region of interest" description="Disordered" evidence="9">
    <location>
        <begin position="420"/>
        <end position="468"/>
    </location>
</feature>
<dbReference type="GO" id="GO:0003723">
    <property type="term" value="F:RNA binding"/>
    <property type="evidence" value="ECO:0007669"/>
    <property type="project" value="UniProtKB-UniRule"/>
</dbReference>
<keyword evidence="2 7" id="KW-0547">Nucleotide-binding</keyword>
<dbReference type="PANTHER" id="PTHR47959:SF10">
    <property type="entry name" value="ATP-DEPENDENT RNA HELICASE RHLB"/>
    <property type="match status" value="1"/>
</dbReference>
<protein>
    <recommendedName>
        <fullName evidence="7">ATP-dependent RNA helicase RhlB</fullName>
        <ecNumber evidence="7">3.6.4.13</ecNumber>
    </recommendedName>
</protein>
<dbReference type="HAMAP" id="MF_00661">
    <property type="entry name" value="DEAD_helicase_RhlB"/>
    <property type="match status" value="1"/>
</dbReference>
<dbReference type="InterPro" id="IPR014001">
    <property type="entry name" value="Helicase_ATP-bd"/>
</dbReference>
<feature type="compositionally biased region" description="Basic and acidic residues" evidence="9">
    <location>
        <begin position="430"/>
        <end position="443"/>
    </location>
</feature>
<dbReference type="InterPro" id="IPR001650">
    <property type="entry name" value="Helicase_C-like"/>
</dbReference>
<organism evidence="13 14">
    <name type="scientific">Mariprofundus aestuarium</name>
    <dbReference type="NCBI Taxonomy" id="1921086"/>
    <lineage>
        <taxon>Bacteria</taxon>
        <taxon>Pseudomonadati</taxon>
        <taxon>Pseudomonadota</taxon>
        <taxon>Candidatius Mariprofundia</taxon>
        <taxon>Mariprofundales</taxon>
        <taxon>Mariprofundaceae</taxon>
        <taxon>Mariprofundus</taxon>
    </lineage>
</organism>